<comment type="caution">
    <text evidence="1">The sequence shown here is derived from an EMBL/GenBank/DDBJ whole genome shotgun (WGS) entry which is preliminary data.</text>
</comment>
<proteinExistence type="predicted"/>
<dbReference type="Proteomes" id="UP000238375">
    <property type="component" value="Unassembled WGS sequence"/>
</dbReference>
<evidence type="ECO:0000313" key="1">
    <source>
        <dbReference type="EMBL" id="PRY47013.1"/>
    </source>
</evidence>
<name>A0A2T0TMY6_9BACT</name>
<reference evidence="1 2" key="1">
    <citation type="submission" date="2018-03" db="EMBL/GenBank/DDBJ databases">
        <title>Genomic Encyclopedia of Archaeal and Bacterial Type Strains, Phase II (KMG-II): from individual species to whole genera.</title>
        <authorList>
            <person name="Goeker M."/>
        </authorList>
    </citation>
    <scope>NUCLEOTIDE SEQUENCE [LARGE SCALE GENOMIC DNA]</scope>
    <source>
        <strain evidence="1 2">DSM 28354</strain>
    </source>
</reference>
<dbReference type="AlphaFoldDB" id="A0A2T0TMY6"/>
<accession>A0A2T0TMY6</accession>
<sequence length="103" mass="12072">MVWTLYKRSARAVCKATIAALLDQPIERVQQRILIRQIGRVLHCVRQAHSQHPAWLQQQYGTMDRYLEKHLSADDWRFLMELRNAELVNERAVPPCPAHARMA</sequence>
<protein>
    <submittedName>
        <fullName evidence="1">Uncharacterized protein</fullName>
    </submittedName>
</protein>
<evidence type="ECO:0000313" key="2">
    <source>
        <dbReference type="Proteomes" id="UP000238375"/>
    </source>
</evidence>
<dbReference type="EMBL" id="PVTE01000001">
    <property type="protein sequence ID" value="PRY47013.1"/>
    <property type="molecule type" value="Genomic_DNA"/>
</dbReference>
<gene>
    <name evidence="1" type="ORF">CLV58_10177</name>
</gene>
<dbReference type="RefSeq" id="WP_106135781.1">
    <property type="nucleotide sequence ID" value="NZ_PVTE01000001.1"/>
</dbReference>
<organism evidence="1 2">
    <name type="scientific">Spirosoma oryzae</name>
    <dbReference type="NCBI Taxonomy" id="1469603"/>
    <lineage>
        <taxon>Bacteria</taxon>
        <taxon>Pseudomonadati</taxon>
        <taxon>Bacteroidota</taxon>
        <taxon>Cytophagia</taxon>
        <taxon>Cytophagales</taxon>
        <taxon>Cytophagaceae</taxon>
        <taxon>Spirosoma</taxon>
    </lineage>
</organism>
<keyword evidence="2" id="KW-1185">Reference proteome</keyword>